<comment type="caution">
    <text evidence="3">The sequence shown here is derived from an EMBL/GenBank/DDBJ whole genome shotgun (WGS) entry which is preliminary data.</text>
</comment>
<reference evidence="3" key="1">
    <citation type="submission" date="2020-12" db="EMBL/GenBank/DDBJ databases">
        <title>The genome sequence of Inhella sp. 1Y17.</title>
        <authorList>
            <person name="Liu Y."/>
        </authorList>
    </citation>
    <scope>NUCLEOTIDE SEQUENCE</scope>
    <source>
        <strain evidence="3">1Y17</strain>
    </source>
</reference>
<protein>
    <submittedName>
        <fullName evidence="3">PEP-CTERM sorting domain-containing protein</fullName>
    </submittedName>
</protein>
<keyword evidence="4" id="KW-1185">Reference proteome</keyword>
<accession>A0A931J8P2</accession>
<dbReference type="RefSeq" id="WP_198112600.1">
    <property type="nucleotide sequence ID" value="NZ_JAEDAK010000015.1"/>
</dbReference>
<evidence type="ECO:0000313" key="3">
    <source>
        <dbReference type="EMBL" id="MBH9578832.1"/>
    </source>
</evidence>
<dbReference type="Proteomes" id="UP000613266">
    <property type="component" value="Unassembled WGS sequence"/>
</dbReference>
<proteinExistence type="predicted"/>
<evidence type="ECO:0000259" key="2">
    <source>
        <dbReference type="Pfam" id="PF07589"/>
    </source>
</evidence>
<organism evidence="3 4">
    <name type="scientific">Inhella proteolytica</name>
    <dbReference type="NCBI Taxonomy" id="2795029"/>
    <lineage>
        <taxon>Bacteria</taxon>
        <taxon>Pseudomonadati</taxon>
        <taxon>Pseudomonadota</taxon>
        <taxon>Betaproteobacteria</taxon>
        <taxon>Burkholderiales</taxon>
        <taxon>Sphaerotilaceae</taxon>
        <taxon>Inhella</taxon>
    </lineage>
</organism>
<dbReference type="InterPro" id="IPR013424">
    <property type="entry name" value="Ice-binding_C"/>
</dbReference>
<dbReference type="EMBL" id="JAEDAK010000015">
    <property type="protein sequence ID" value="MBH9578832.1"/>
    <property type="molecule type" value="Genomic_DNA"/>
</dbReference>
<name>A0A931J8P2_9BURK</name>
<evidence type="ECO:0000313" key="4">
    <source>
        <dbReference type="Proteomes" id="UP000613266"/>
    </source>
</evidence>
<sequence>MIKLNRIASVLALTCATLAAHADVVIQNLSATSTHISFDIIGTITVQGSGYHHQFGFGHVSDPSLDWINSFNGAASSVSVSGPTKQGISGVYDLTGVYGETVWTVSSTAWLIGDQIDLHYDLVGDFNLANFHADGLGFQNGFTQGPAIEGANNLLVISHVPEPMTLALVGLGLVGAAASRRHRS</sequence>
<dbReference type="Pfam" id="PF07589">
    <property type="entry name" value="PEP-CTERM"/>
    <property type="match status" value="1"/>
</dbReference>
<evidence type="ECO:0000256" key="1">
    <source>
        <dbReference type="SAM" id="SignalP"/>
    </source>
</evidence>
<feature type="domain" description="Ice-binding protein C-terminal" evidence="2">
    <location>
        <begin position="160"/>
        <end position="181"/>
    </location>
</feature>
<keyword evidence="1" id="KW-0732">Signal</keyword>
<dbReference type="AlphaFoldDB" id="A0A931J8P2"/>
<feature type="chain" id="PRO_5037323750" evidence="1">
    <location>
        <begin position="23"/>
        <end position="184"/>
    </location>
</feature>
<gene>
    <name evidence="3" type="ORF">I7X39_18230</name>
</gene>
<dbReference type="NCBIfam" id="TIGR02595">
    <property type="entry name" value="PEP_CTERM"/>
    <property type="match status" value="1"/>
</dbReference>
<feature type="signal peptide" evidence="1">
    <location>
        <begin position="1"/>
        <end position="22"/>
    </location>
</feature>